<dbReference type="Gene3D" id="1.20.120.530">
    <property type="entry name" value="GntR ligand-binding domain-like"/>
    <property type="match status" value="1"/>
</dbReference>
<keyword evidence="3" id="KW-0804">Transcription</keyword>
<evidence type="ECO:0000256" key="1">
    <source>
        <dbReference type="ARBA" id="ARBA00023015"/>
    </source>
</evidence>
<dbReference type="SUPFAM" id="SSF48008">
    <property type="entry name" value="GntR ligand-binding domain-like"/>
    <property type="match status" value="1"/>
</dbReference>
<reference evidence="5 6" key="1">
    <citation type="submission" date="2016-10" db="EMBL/GenBank/DDBJ databases">
        <authorList>
            <person name="de Groot N.N."/>
        </authorList>
    </citation>
    <scope>NUCLEOTIDE SEQUENCE [LARGE SCALE GENOMIC DNA]</scope>
    <source>
        <strain evidence="5 6">DSM 22126</strain>
    </source>
</reference>
<keyword evidence="2 5" id="KW-0238">DNA-binding</keyword>
<evidence type="ECO:0000313" key="6">
    <source>
        <dbReference type="Proteomes" id="UP000185663"/>
    </source>
</evidence>
<feature type="domain" description="HTH gntR-type" evidence="4">
    <location>
        <begin position="21"/>
        <end position="88"/>
    </location>
</feature>
<name>A0A1H1QB87_9CELL</name>
<dbReference type="EMBL" id="LT629776">
    <property type="protein sequence ID" value="SDS20781.1"/>
    <property type="molecule type" value="Genomic_DNA"/>
</dbReference>
<evidence type="ECO:0000313" key="5">
    <source>
        <dbReference type="EMBL" id="SDS20781.1"/>
    </source>
</evidence>
<keyword evidence="6" id="KW-1185">Reference proteome</keyword>
<dbReference type="OrthoDB" id="8680240at2"/>
<dbReference type="Gene3D" id="1.10.10.10">
    <property type="entry name" value="Winged helix-like DNA-binding domain superfamily/Winged helix DNA-binding domain"/>
    <property type="match status" value="1"/>
</dbReference>
<proteinExistence type="predicted"/>
<dbReference type="Pfam" id="PF00392">
    <property type="entry name" value="GntR"/>
    <property type="match status" value="1"/>
</dbReference>
<dbReference type="AlphaFoldDB" id="A0A1H1QB87"/>
<dbReference type="Pfam" id="PF07729">
    <property type="entry name" value="FCD"/>
    <property type="match status" value="1"/>
</dbReference>
<keyword evidence="1" id="KW-0805">Transcription regulation</keyword>
<dbReference type="Proteomes" id="UP000185663">
    <property type="component" value="Chromosome I"/>
</dbReference>
<dbReference type="SMART" id="SM00345">
    <property type="entry name" value="HTH_GNTR"/>
    <property type="match status" value="1"/>
</dbReference>
<dbReference type="InterPro" id="IPR036390">
    <property type="entry name" value="WH_DNA-bd_sf"/>
</dbReference>
<dbReference type="GO" id="GO:0003677">
    <property type="term" value="F:DNA binding"/>
    <property type="evidence" value="ECO:0007669"/>
    <property type="project" value="UniProtKB-KW"/>
</dbReference>
<dbReference type="RefSeq" id="WP_083371830.1">
    <property type="nucleotide sequence ID" value="NZ_LT629776.1"/>
</dbReference>
<evidence type="ECO:0000256" key="3">
    <source>
        <dbReference type="ARBA" id="ARBA00023163"/>
    </source>
</evidence>
<protein>
    <submittedName>
        <fullName evidence="5">DNA-binding transcriptional regulator, GntR family</fullName>
    </submittedName>
</protein>
<dbReference type="STRING" id="545619.SAMN04489860_1038"/>
<dbReference type="eggNOG" id="COG1802">
    <property type="taxonomic scope" value="Bacteria"/>
</dbReference>
<organism evidence="5 6">
    <name type="scientific">Paraoerskovia marina</name>
    <dbReference type="NCBI Taxonomy" id="545619"/>
    <lineage>
        <taxon>Bacteria</taxon>
        <taxon>Bacillati</taxon>
        <taxon>Actinomycetota</taxon>
        <taxon>Actinomycetes</taxon>
        <taxon>Micrococcales</taxon>
        <taxon>Cellulomonadaceae</taxon>
        <taxon>Paraoerskovia</taxon>
    </lineage>
</organism>
<dbReference type="InterPro" id="IPR011711">
    <property type="entry name" value="GntR_C"/>
</dbReference>
<dbReference type="GO" id="GO:0003700">
    <property type="term" value="F:DNA-binding transcription factor activity"/>
    <property type="evidence" value="ECO:0007669"/>
    <property type="project" value="InterPro"/>
</dbReference>
<dbReference type="CDD" id="cd07377">
    <property type="entry name" value="WHTH_GntR"/>
    <property type="match status" value="1"/>
</dbReference>
<accession>A0A1H1QB87</accession>
<dbReference type="SUPFAM" id="SSF46785">
    <property type="entry name" value="Winged helix' DNA-binding domain"/>
    <property type="match status" value="1"/>
</dbReference>
<dbReference type="PANTHER" id="PTHR43537">
    <property type="entry name" value="TRANSCRIPTIONAL REGULATOR, GNTR FAMILY"/>
    <property type="match status" value="1"/>
</dbReference>
<dbReference type="SMART" id="SM00895">
    <property type="entry name" value="FCD"/>
    <property type="match status" value="1"/>
</dbReference>
<gene>
    <name evidence="5" type="ORF">SAMN04489860_1038</name>
</gene>
<dbReference type="InterPro" id="IPR036388">
    <property type="entry name" value="WH-like_DNA-bd_sf"/>
</dbReference>
<dbReference type="InterPro" id="IPR000524">
    <property type="entry name" value="Tscrpt_reg_HTH_GntR"/>
</dbReference>
<evidence type="ECO:0000259" key="4">
    <source>
        <dbReference type="PROSITE" id="PS50949"/>
    </source>
</evidence>
<dbReference type="PROSITE" id="PS50949">
    <property type="entry name" value="HTH_GNTR"/>
    <property type="match status" value="1"/>
</dbReference>
<sequence length="249" mass="26508">MAPSSRAPLGPTPVMAPVTRPSTVDLITRELRDAIYSGVLRVGSPLREIEVAGQLGVSRGPLREAAQRLVQEGLLVATPGRGLSVVRIGPDDLVDLYDARKGVETTAARIAVEKAGDAEIATVRAAYDTLVRAGESEDPRAIGDADLSFHWELVSASGNAHLRRYMSTLIVEVRIGSYSVPSDYAVRRDSPASHAPLIERLEARDADGLVAAIVENLDAAVARLLEPAESVETLEHTGPVVTRLDPLGL</sequence>
<dbReference type="InterPro" id="IPR008920">
    <property type="entry name" value="TF_FadR/GntR_C"/>
</dbReference>
<dbReference type="PANTHER" id="PTHR43537:SF44">
    <property type="entry name" value="GNTR FAMILY REGULATORY PROTEIN"/>
    <property type="match status" value="1"/>
</dbReference>
<evidence type="ECO:0000256" key="2">
    <source>
        <dbReference type="ARBA" id="ARBA00023125"/>
    </source>
</evidence>